<protein>
    <submittedName>
        <fullName evidence="1">Uncharacterized protein</fullName>
    </submittedName>
</protein>
<comment type="caution">
    <text evidence="1">The sequence shown here is derived from an EMBL/GenBank/DDBJ whole genome shotgun (WGS) entry which is preliminary data.</text>
</comment>
<dbReference type="AlphaFoldDB" id="A0A5B7I7K1"/>
<accession>A0A5B7I7K1</accession>
<keyword evidence="2" id="KW-1185">Reference proteome</keyword>
<reference evidence="1 2" key="1">
    <citation type="submission" date="2019-05" db="EMBL/GenBank/DDBJ databases">
        <title>Another draft genome of Portunus trituberculatus and its Hox gene families provides insights of decapod evolution.</title>
        <authorList>
            <person name="Jeong J.-H."/>
            <person name="Song I."/>
            <person name="Kim S."/>
            <person name="Choi T."/>
            <person name="Kim D."/>
            <person name="Ryu S."/>
            <person name="Kim W."/>
        </authorList>
    </citation>
    <scope>NUCLEOTIDE SEQUENCE [LARGE SCALE GENOMIC DNA]</scope>
    <source>
        <tissue evidence="1">Muscle</tissue>
    </source>
</reference>
<evidence type="ECO:0000313" key="2">
    <source>
        <dbReference type="Proteomes" id="UP000324222"/>
    </source>
</evidence>
<name>A0A5B7I7K1_PORTR</name>
<gene>
    <name evidence="1" type="ORF">E2C01_072778</name>
</gene>
<dbReference type="EMBL" id="VSRR010048054">
    <property type="protein sequence ID" value="MPC78293.1"/>
    <property type="molecule type" value="Genomic_DNA"/>
</dbReference>
<dbReference type="Proteomes" id="UP000324222">
    <property type="component" value="Unassembled WGS sequence"/>
</dbReference>
<proteinExistence type="predicted"/>
<organism evidence="1 2">
    <name type="scientific">Portunus trituberculatus</name>
    <name type="common">Swimming crab</name>
    <name type="synonym">Neptunus trituberculatus</name>
    <dbReference type="NCBI Taxonomy" id="210409"/>
    <lineage>
        <taxon>Eukaryota</taxon>
        <taxon>Metazoa</taxon>
        <taxon>Ecdysozoa</taxon>
        <taxon>Arthropoda</taxon>
        <taxon>Crustacea</taxon>
        <taxon>Multicrustacea</taxon>
        <taxon>Malacostraca</taxon>
        <taxon>Eumalacostraca</taxon>
        <taxon>Eucarida</taxon>
        <taxon>Decapoda</taxon>
        <taxon>Pleocyemata</taxon>
        <taxon>Brachyura</taxon>
        <taxon>Eubrachyura</taxon>
        <taxon>Portunoidea</taxon>
        <taxon>Portunidae</taxon>
        <taxon>Portuninae</taxon>
        <taxon>Portunus</taxon>
    </lineage>
</organism>
<sequence length="177" mass="19695">MQGNCESGKYCGGARAAPARCVDDPNCWVNMASLTPHLRPGFINPPFRNATFLCMSNCSPPLPSPVYPEYVNNLRIYFLNDFSSTRSSCSSLSCHFGVGCTSTSALQFPIYSRKLFSSYSLVFLNYLVHGVQAAGGGGQMETQMYTKRKIKKIPNRRLEIFPYIVIVLSERKINANL</sequence>
<evidence type="ECO:0000313" key="1">
    <source>
        <dbReference type="EMBL" id="MPC78293.1"/>
    </source>
</evidence>